<keyword evidence="1" id="KW-0812">Transmembrane</keyword>
<feature type="transmembrane region" description="Helical" evidence="1">
    <location>
        <begin position="233"/>
        <end position="251"/>
    </location>
</feature>
<reference evidence="2 3" key="1">
    <citation type="submission" date="2018-03" db="EMBL/GenBank/DDBJ databases">
        <title>The draft genome of Mesorhizobium sp. 6GN-30.</title>
        <authorList>
            <person name="Liu L."/>
            <person name="Li L."/>
            <person name="Wang T."/>
            <person name="Zhang X."/>
            <person name="Liang L."/>
        </authorList>
    </citation>
    <scope>NUCLEOTIDE SEQUENCE [LARGE SCALE GENOMIC DNA]</scope>
    <source>
        <strain evidence="2 3">6GN30</strain>
    </source>
</reference>
<feature type="transmembrane region" description="Helical" evidence="1">
    <location>
        <begin position="207"/>
        <end position="227"/>
    </location>
</feature>
<feature type="transmembrane region" description="Helical" evidence="1">
    <location>
        <begin position="49"/>
        <end position="67"/>
    </location>
</feature>
<comment type="caution">
    <text evidence="2">The sequence shown here is derived from an EMBL/GenBank/DDBJ whole genome shotgun (WGS) entry which is preliminary data.</text>
</comment>
<keyword evidence="1" id="KW-1133">Transmembrane helix</keyword>
<dbReference type="EMBL" id="PXYK01000005">
    <property type="protein sequence ID" value="PSJ63374.1"/>
    <property type="molecule type" value="Genomic_DNA"/>
</dbReference>
<protein>
    <submittedName>
        <fullName evidence="2">Uncharacterized protein</fullName>
    </submittedName>
</protein>
<evidence type="ECO:0000313" key="2">
    <source>
        <dbReference type="EMBL" id="PSJ63374.1"/>
    </source>
</evidence>
<evidence type="ECO:0000313" key="3">
    <source>
        <dbReference type="Proteomes" id="UP000241229"/>
    </source>
</evidence>
<organism evidence="2 3">
    <name type="scientific">Kumtagia ephedrae</name>
    <dbReference type="NCBI Taxonomy" id="2116701"/>
    <lineage>
        <taxon>Bacteria</taxon>
        <taxon>Pseudomonadati</taxon>
        <taxon>Pseudomonadota</taxon>
        <taxon>Alphaproteobacteria</taxon>
        <taxon>Hyphomicrobiales</taxon>
        <taxon>Phyllobacteriaceae</taxon>
        <taxon>Kumtagia</taxon>
    </lineage>
</organism>
<proteinExistence type="predicted"/>
<sequence length="264" mass="27803">MLQSLRTAEPGFFGCAVALLFAATPLAFAAGIEARTFLGINVWIKPLKFELALIVYLLTLALFARWLPTGTTGRRWYRAYRLAVIAAIVAEMVWIGGAAMLGTASHFNRTPTGIVIYSAMGLGAILLTTPTAVYAWLIARNPATGLAPALKSSVVIGLGLVLPLTLATAGTMSSLATHAVGGAGTDAGGLPLMGWARDGGDLRVAHFFATHALHFIPAFGLVSAAFFGSANRLPVRIFATIYAGFVIWVFAEALAGRPFLPWIG</sequence>
<feature type="transmembrane region" description="Helical" evidence="1">
    <location>
        <begin position="149"/>
        <end position="169"/>
    </location>
</feature>
<dbReference type="AlphaFoldDB" id="A0A2P7SLJ5"/>
<accession>A0A2P7SLJ5</accession>
<keyword evidence="1" id="KW-0472">Membrane</keyword>
<name>A0A2P7SLJ5_9HYPH</name>
<dbReference type="Proteomes" id="UP000241229">
    <property type="component" value="Unassembled WGS sequence"/>
</dbReference>
<keyword evidence="3" id="KW-1185">Reference proteome</keyword>
<gene>
    <name evidence="2" type="ORF">C7I84_07000</name>
</gene>
<feature type="transmembrane region" description="Helical" evidence="1">
    <location>
        <begin position="79"/>
        <end position="102"/>
    </location>
</feature>
<feature type="transmembrane region" description="Helical" evidence="1">
    <location>
        <begin position="114"/>
        <end position="137"/>
    </location>
</feature>
<evidence type="ECO:0000256" key="1">
    <source>
        <dbReference type="SAM" id="Phobius"/>
    </source>
</evidence>